<evidence type="ECO:0000256" key="1">
    <source>
        <dbReference type="ARBA" id="ARBA00022659"/>
    </source>
</evidence>
<comment type="caution">
    <text evidence="12">The sequence shown here is derived from an EMBL/GenBank/DDBJ whole genome shotgun (WGS) entry which is preliminary data.</text>
</comment>
<proteinExistence type="predicted"/>
<accession>A0A1W0WHJ7</accession>
<dbReference type="EC" id="3.4.21.84" evidence="9"/>
<evidence type="ECO:0000256" key="8">
    <source>
        <dbReference type="ARBA" id="ARBA00052079"/>
    </source>
</evidence>
<reference evidence="13" key="1">
    <citation type="submission" date="2017-01" db="EMBL/GenBank/DDBJ databases">
        <title>Comparative genomics of anhydrobiosis in the tardigrade Hypsibius dujardini.</title>
        <authorList>
            <person name="Yoshida Y."/>
            <person name="Koutsovoulos G."/>
            <person name="Laetsch D."/>
            <person name="Stevens L."/>
            <person name="Kumar S."/>
            <person name="Horikawa D."/>
            <person name="Ishino K."/>
            <person name="Komine S."/>
            <person name="Tomita M."/>
            <person name="Blaxter M."/>
            <person name="Arakawa K."/>
        </authorList>
    </citation>
    <scope>NUCLEOTIDE SEQUENCE [LARGE SCALE GENOMIC DNA]</scope>
    <source>
        <strain evidence="13">Z151</strain>
    </source>
</reference>
<feature type="domain" description="Peptidase S1" evidence="11">
    <location>
        <begin position="42"/>
        <end position="305"/>
    </location>
</feature>
<keyword evidence="2 12" id="KW-0645">Protease</keyword>
<dbReference type="PROSITE" id="PS00134">
    <property type="entry name" value="TRYPSIN_HIS"/>
    <property type="match status" value="1"/>
</dbReference>
<keyword evidence="1" id="KW-0768">Sushi</keyword>
<keyword evidence="3 10" id="KW-0732">Signal</keyword>
<evidence type="ECO:0000256" key="2">
    <source>
        <dbReference type="ARBA" id="ARBA00022670"/>
    </source>
</evidence>
<dbReference type="SUPFAM" id="SSF50494">
    <property type="entry name" value="Trypsin-like serine proteases"/>
    <property type="match status" value="1"/>
</dbReference>
<sequence length="317" mass="34713">MNHPFWLSLLASITVTCVYCQDGTCGIPPISPVLNETQFTRVRGGEEAVSGSWPWQVRVGFKNPLGQKAGFMCGGSIIDRRHILTASHCFAQFNLSQQKFFVRVGDHSVQVVEARQADYDVDTVTNHPGFVQGPTGVRDDITVLKLSIPITYSATVQPICLGDQGSDAVDDRVCVVTGWGSTVNQVTGIFRGTRIRRQIQPPRPIIIPSDVLKQAVLPILERSYCRQIWGQIQIDENMICTAAEQLDREPCQGDSGGPLVCQVEGNPGQWVQEGVVSFGAGCGQNGPAVFTRVGQYRNWIKGITDRVVTISLGKEKK</sequence>
<evidence type="ECO:0000256" key="4">
    <source>
        <dbReference type="ARBA" id="ARBA00022801"/>
    </source>
</evidence>
<dbReference type="GO" id="GO:0006508">
    <property type="term" value="P:proteolysis"/>
    <property type="evidence" value="ECO:0007669"/>
    <property type="project" value="UniProtKB-KW"/>
</dbReference>
<evidence type="ECO:0000256" key="9">
    <source>
        <dbReference type="ARBA" id="ARBA00066707"/>
    </source>
</evidence>
<dbReference type="Pfam" id="PF00089">
    <property type="entry name" value="Trypsin"/>
    <property type="match status" value="1"/>
</dbReference>
<feature type="chain" id="PRO_5012415862" description="limulus clotting factor C" evidence="10">
    <location>
        <begin position="21"/>
        <end position="317"/>
    </location>
</feature>
<dbReference type="InterPro" id="IPR001314">
    <property type="entry name" value="Peptidase_S1A"/>
</dbReference>
<dbReference type="Gene3D" id="2.40.10.10">
    <property type="entry name" value="Trypsin-like serine proteases"/>
    <property type="match status" value="1"/>
</dbReference>
<organism evidence="12 13">
    <name type="scientific">Hypsibius exemplaris</name>
    <name type="common">Freshwater tardigrade</name>
    <dbReference type="NCBI Taxonomy" id="2072580"/>
    <lineage>
        <taxon>Eukaryota</taxon>
        <taxon>Metazoa</taxon>
        <taxon>Ecdysozoa</taxon>
        <taxon>Tardigrada</taxon>
        <taxon>Eutardigrada</taxon>
        <taxon>Parachela</taxon>
        <taxon>Hypsibioidea</taxon>
        <taxon>Hypsibiidae</taxon>
        <taxon>Hypsibius</taxon>
    </lineage>
</organism>
<name>A0A1W0WHJ7_HYPEX</name>
<dbReference type="SMART" id="SM00020">
    <property type="entry name" value="Tryp_SPc"/>
    <property type="match status" value="1"/>
</dbReference>
<protein>
    <recommendedName>
        <fullName evidence="9">limulus clotting factor C</fullName>
        <ecNumber evidence="9">3.4.21.84</ecNumber>
    </recommendedName>
</protein>
<evidence type="ECO:0000313" key="12">
    <source>
        <dbReference type="EMBL" id="OQV14678.1"/>
    </source>
</evidence>
<keyword evidence="5" id="KW-0353">Hemolymph clotting</keyword>
<evidence type="ECO:0000256" key="3">
    <source>
        <dbReference type="ARBA" id="ARBA00022729"/>
    </source>
</evidence>
<evidence type="ECO:0000256" key="10">
    <source>
        <dbReference type="SAM" id="SignalP"/>
    </source>
</evidence>
<dbReference type="InterPro" id="IPR018114">
    <property type="entry name" value="TRYPSIN_HIS"/>
</dbReference>
<evidence type="ECO:0000256" key="5">
    <source>
        <dbReference type="ARBA" id="ARBA00022820"/>
    </source>
</evidence>
<dbReference type="PANTHER" id="PTHR24252:SF7">
    <property type="entry name" value="HYALIN"/>
    <property type="match status" value="1"/>
</dbReference>
<evidence type="ECO:0000256" key="7">
    <source>
        <dbReference type="ARBA" id="ARBA00023157"/>
    </source>
</evidence>
<evidence type="ECO:0000313" key="13">
    <source>
        <dbReference type="Proteomes" id="UP000192578"/>
    </source>
</evidence>
<comment type="catalytic activity">
    <reaction evidence="8">
        <text>Selective cleavage of 103-Arg-|-Ser-104 and 124-Ile-|-Ile-125 bonds in Limulus clotting factor B to form activated factor B. Cleavage of -Pro-Arg-|-Xaa- bonds in synthetic substrates.</text>
        <dbReference type="EC" id="3.4.21.84"/>
    </reaction>
</comment>
<dbReference type="AlphaFoldDB" id="A0A1W0WHJ7"/>
<dbReference type="InterPro" id="IPR009003">
    <property type="entry name" value="Peptidase_S1_PA"/>
</dbReference>
<dbReference type="OrthoDB" id="10061449at2759"/>
<evidence type="ECO:0000256" key="6">
    <source>
        <dbReference type="ARBA" id="ARBA00022825"/>
    </source>
</evidence>
<keyword evidence="13" id="KW-1185">Reference proteome</keyword>
<gene>
    <name evidence="12" type="ORF">BV898_11184</name>
</gene>
<dbReference type="InterPro" id="IPR043504">
    <property type="entry name" value="Peptidase_S1_PA_chymotrypsin"/>
</dbReference>
<dbReference type="FunFam" id="2.40.10.10:FF:000120">
    <property type="entry name" value="Putative serine protease"/>
    <property type="match status" value="1"/>
</dbReference>
<dbReference type="PROSITE" id="PS50240">
    <property type="entry name" value="TRYPSIN_DOM"/>
    <property type="match status" value="1"/>
</dbReference>
<dbReference type="EMBL" id="MTYJ01000101">
    <property type="protein sequence ID" value="OQV14678.1"/>
    <property type="molecule type" value="Genomic_DNA"/>
</dbReference>
<feature type="signal peptide" evidence="10">
    <location>
        <begin position="1"/>
        <end position="20"/>
    </location>
</feature>
<dbReference type="PRINTS" id="PR00722">
    <property type="entry name" value="CHYMOTRYPSIN"/>
</dbReference>
<evidence type="ECO:0000259" key="11">
    <source>
        <dbReference type="PROSITE" id="PS50240"/>
    </source>
</evidence>
<keyword evidence="7" id="KW-1015">Disulfide bond</keyword>
<keyword evidence="4" id="KW-0378">Hydrolase</keyword>
<dbReference type="CDD" id="cd00190">
    <property type="entry name" value="Tryp_SPc"/>
    <property type="match status" value="1"/>
</dbReference>
<dbReference type="PANTHER" id="PTHR24252">
    <property type="entry name" value="ACROSIN-RELATED"/>
    <property type="match status" value="1"/>
</dbReference>
<dbReference type="GO" id="GO:0042381">
    <property type="term" value="P:hemolymph coagulation"/>
    <property type="evidence" value="ECO:0007669"/>
    <property type="project" value="UniProtKB-KW"/>
</dbReference>
<dbReference type="InterPro" id="IPR001254">
    <property type="entry name" value="Trypsin_dom"/>
</dbReference>
<keyword evidence="6" id="KW-0720">Serine protease</keyword>
<dbReference type="Proteomes" id="UP000192578">
    <property type="component" value="Unassembled WGS sequence"/>
</dbReference>
<dbReference type="GO" id="GO:0004252">
    <property type="term" value="F:serine-type endopeptidase activity"/>
    <property type="evidence" value="ECO:0007669"/>
    <property type="project" value="InterPro"/>
</dbReference>